<dbReference type="SUPFAM" id="SSF52172">
    <property type="entry name" value="CheY-like"/>
    <property type="match status" value="1"/>
</dbReference>
<evidence type="ECO:0000259" key="4">
    <source>
        <dbReference type="PROSITE" id="PS50110"/>
    </source>
</evidence>
<dbReference type="AlphaFoldDB" id="A0A6M1T2F9"/>
<feature type="domain" description="Response regulatory" evidence="4">
    <location>
        <begin position="4"/>
        <end position="122"/>
    </location>
</feature>
<evidence type="ECO:0000256" key="3">
    <source>
        <dbReference type="PROSITE-ProRule" id="PRU00169"/>
    </source>
</evidence>
<accession>A0A6M1T2F9</accession>
<protein>
    <submittedName>
        <fullName evidence="5">Response regulator</fullName>
    </submittedName>
</protein>
<dbReference type="Pfam" id="PF00072">
    <property type="entry name" value="Response_reg"/>
    <property type="match status" value="1"/>
</dbReference>
<feature type="modified residue" description="4-aspartylphosphate" evidence="3">
    <location>
        <position position="56"/>
    </location>
</feature>
<dbReference type="InterPro" id="IPR011006">
    <property type="entry name" value="CheY-like_superfamily"/>
</dbReference>
<dbReference type="RefSeq" id="WP_165266151.1">
    <property type="nucleotide sequence ID" value="NZ_JAALLS010000003.1"/>
</dbReference>
<organism evidence="5 6">
    <name type="scientific">Fodinibius halophilus</name>
    <dbReference type="NCBI Taxonomy" id="1736908"/>
    <lineage>
        <taxon>Bacteria</taxon>
        <taxon>Pseudomonadati</taxon>
        <taxon>Balneolota</taxon>
        <taxon>Balneolia</taxon>
        <taxon>Balneolales</taxon>
        <taxon>Balneolaceae</taxon>
        <taxon>Fodinibius</taxon>
    </lineage>
</organism>
<comment type="caution">
    <text evidence="5">The sequence shown here is derived from an EMBL/GenBank/DDBJ whole genome shotgun (WGS) entry which is preliminary data.</text>
</comment>
<proteinExistence type="predicted"/>
<dbReference type="PANTHER" id="PTHR44591">
    <property type="entry name" value="STRESS RESPONSE REGULATOR PROTEIN 1"/>
    <property type="match status" value="1"/>
</dbReference>
<gene>
    <name evidence="5" type="ORF">G3569_03530</name>
</gene>
<dbReference type="InterPro" id="IPR050595">
    <property type="entry name" value="Bact_response_regulator"/>
</dbReference>
<keyword evidence="6" id="KW-1185">Reference proteome</keyword>
<dbReference type="GO" id="GO:0000160">
    <property type="term" value="P:phosphorelay signal transduction system"/>
    <property type="evidence" value="ECO:0007669"/>
    <property type="project" value="UniProtKB-KW"/>
</dbReference>
<evidence type="ECO:0000256" key="2">
    <source>
        <dbReference type="ARBA" id="ARBA00023012"/>
    </source>
</evidence>
<dbReference type="Proteomes" id="UP000479132">
    <property type="component" value="Unassembled WGS sequence"/>
</dbReference>
<dbReference type="SMART" id="SM00448">
    <property type="entry name" value="REC"/>
    <property type="match status" value="1"/>
</dbReference>
<dbReference type="PROSITE" id="PS50110">
    <property type="entry name" value="RESPONSE_REGULATORY"/>
    <property type="match status" value="1"/>
</dbReference>
<dbReference type="PANTHER" id="PTHR44591:SF14">
    <property type="entry name" value="PROTEIN PILG"/>
    <property type="match status" value="1"/>
</dbReference>
<dbReference type="Gene3D" id="3.40.50.2300">
    <property type="match status" value="1"/>
</dbReference>
<sequence length="127" mass="14408">MSTQILIVDDSAMMRKVIEKTINICDIDDVHIYEAGNGKEGLDMMKEHPVDLLIMDISMPVMDGMEMLKVVRKNESIEALPILIVSNESNKRRIEELISQGTVFVHKPFTPEELGDNILEVIREKLA</sequence>
<dbReference type="EMBL" id="JAALLS010000003">
    <property type="protein sequence ID" value="NGP87415.1"/>
    <property type="molecule type" value="Genomic_DNA"/>
</dbReference>
<evidence type="ECO:0000313" key="6">
    <source>
        <dbReference type="Proteomes" id="UP000479132"/>
    </source>
</evidence>
<name>A0A6M1T2F9_9BACT</name>
<keyword evidence="1 3" id="KW-0597">Phosphoprotein</keyword>
<evidence type="ECO:0000313" key="5">
    <source>
        <dbReference type="EMBL" id="NGP87415.1"/>
    </source>
</evidence>
<keyword evidence="2" id="KW-0902">Two-component regulatory system</keyword>
<reference evidence="5 6" key="1">
    <citation type="submission" date="2020-02" db="EMBL/GenBank/DDBJ databases">
        <title>Aliifodinibius halophilus 2W32, complete genome.</title>
        <authorList>
            <person name="Li Y."/>
            <person name="Wu S."/>
        </authorList>
    </citation>
    <scope>NUCLEOTIDE SEQUENCE [LARGE SCALE GENOMIC DNA]</scope>
    <source>
        <strain evidence="5 6">2W32</strain>
    </source>
</reference>
<dbReference type="InterPro" id="IPR001789">
    <property type="entry name" value="Sig_transdc_resp-reg_receiver"/>
</dbReference>
<evidence type="ECO:0000256" key="1">
    <source>
        <dbReference type="ARBA" id="ARBA00022553"/>
    </source>
</evidence>